<dbReference type="Pfam" id="PF00460">
    <property type="entry name" value="Flg_bb_rod"/>
    <property type="match status" value="1"/>
</dbReference>
<dbReference type="eggNOG" id="COG4786">
    <property type="taxonomic scope" value="Bacteria"/>
</dbReference>
<dbReference type="InterPro" id="IPR001444">
    <property type="entry name" value="Flag_bb_rod_N"/>
</dbReference>
<evidence type="ECO:0000256" key="1">
    <source>
        <dbReference type="ARBA" id="ARBA00004117"/>
    </source>
</evidence>
<dbReference type="InterPro" id="IPR019776">
    <property type="entry name" value="Flagellar_basal_body_rod_CS"/>
</dbReference>
<dbReference type="Pfam" id="PF06429">
    <property type="entry name" value="Flg_bbr_C"/>
    <property type="match status" value="1"/>
</dbReference>
<evidence type="ECO:0000256" key="7">
    <source>
        <dbReference type="NCBIfam" id="TIGR02488"/>
    </source>
</evidence>
<keyword evidence="13" id="KW-1185">Reference proteome</keyword>
<evidence type="ECO:0000259" key="9">
    <source>
        <dbReference type="Pfam" id="PF00460"/>
    </source>
</evidence>
<evidence type="ECO:0000259" key="10">
    <source>
        <dbReference type="Pfam" id="PF06429"/>
    </source>
</evidence>
<evidence type="ECO:0000256" key="5">
    <source>
        <dbReference type="ARBA" id="ARBA00025933"/>
    </source>
</evidence>
<dbReference type="KEGG" id="aal:EP13_05000"/>
<evidence type="ECO:0000256" key="2">
    <source>
        <dbReference type="ARBA" id="ARBA00009677"/>
    </source>
</evidence>
<evidence type="ECO:0000256" key="3">
    <source>
        <dbReference type="ARBA" id="ARBA00017948"/>
    </source>
</evidence>
<dbReference type="PANTHER" id="PTHR30435:SF19">
    <property type="entry name" value="FLAGELLAR BASAL-BODY ROD PROTEIN FLGG"/>
    <property type="match status" value="1"/>
</dbReference>
<dbReference type="OrthoDB" id="9804559at2"/>
<dbReference type="GO" id="GO:0071978">
    <property type="term" value="P:bacterial-type flagellum-dependent swarming motility"/>
    <property type="evidence" value="ECO:0007669"/>
    <property type="project" value="TreeGrafter"/>
</dbReference>
<feature type="domain" description="Flagellar basal-body/hook protein C-terminal" evidence="10">
    <location>
        <begin position="217"/>
        <end position="260"/>
    </location>
</feature>
<sequence length="262" mass="27822">MHPALWISKTGLDAAQTDVAVVSNNLANASTVGFKKDRAVFEDLLYQNINQPGGRSSADTELPSGLMLGSGSKVVATQKAHTQGNLLTTENALDMSIQGRGYFEILQPDGTIAYSRNGQFSLNDQGQIVTSGAGFLLQPEVAVPEDAQQITISQDGEISVSVRGEAEPQVLGQMNISDFVNPTGLQPIGQNLFVETASSGAPIQGVPGLQGLGYISQGTLETSNVNVTEELVNLIESQRLYEMNSKVISSVDQMLGQVIQQL</sequence>
<gene>
    <name evidence="12" type="primary">flgG</name>
    <name evidence="12" type="ORF">EP13_05000</name>
</gene>
<comment type="similarity">
    <text evidence="2 8">Belongs to the flagella basal body rod proteins family.</text>
</comment>
<feature type="domain" description="Flagellar hook protein FlgE/F/G-like D1" evidence="11">
    <location>
        <begin position="97"/>
        <end position="160"/>
    </location>
</feature>
<keyword evidence="12" id="KW-0966">Cell projection</keyword>
<dbReference type="EMBL" id="CP008849">
    <property type="protein sequence ID" value="AIF98109.1"/>
    <property type="molecule type" value="Genomic_DNA"/>
</dbReference>
<name>A0A075NTX4_9ALTE</name>
<evidence type="ECO:0000313" key="12">
    <source>
        <dbReference type="EMBL" id="AIF98109.1"/>
    </source>
</evidence>
<dbReference type="AlphaFoldDB" id="A0A075NTX4"/>
<keyword evidence="4 8" id="KW-0975">Bacterial flagellum</keyword>
<evidence type="ECO:0000256" key="8">
    <source>
        <dbReference type="RuleBase" id="RU362116"/>
    </source>
</evidence>
<accession>A0A075NTX4</accession>
<dbReference type="NCBIfam" id="TIGR02488">
    <property type="entry name" value="flgG_G_neg"/>
    <property type="match status" value="1"/>
</dbReference>
<dbReference type="GeneID" id="78254287"/>
<dbReference type="InterPro" id="IPR053967">
    <property type="entry name" value="LlgE_F_G-like_D1"/>
</dbReference>
<dbReference type="NCBIfam" id="TIGR03506">
    <property type="entry name" value="FlgEFG_subfam"/>
    <property type="match status" value="2"/>
</dbReference>
<dbReference type="InterPro" id="IPR037925">
    <property type="entry name" value="FlgE/F/G-like"/>
</dbReference>
<evidence type="ECO:0000259" key="11">
    <source>
        <dbReference type="Pfam" id="PF22692"/>
    </source>
</evidence>
<reference evidence="12 13" key="1">
    <citation type="submission" date="2014-06" db="EMBL/GenBank/DDBJ databases">
        <title>Genomes of Alteromonas australica, a world apart.</title>
        <authorList>
            <person name="Gonzaga A."/>
            <person name="Lopez-Perez M."/>
            <person name="Rodriguez-Valera F."/>
        </authorList>
    </citation>
    <scope>NUCLEOTIDE SEQUENCE [LARGE SCALE GENOMIC DNA]</scope>
    <source>
        <strain evidence="12 13">H 17</strain>
    </source>
</reference>
<dbReference type="PANTHER" id="PTHR30435">
    <property type="entry name" value="FLAGELLAR PROTEIN"/>
    <property type="match status" value="1"/>
</dbReference>
<dbReference type="GO" id="GO:0009426">
    <property type="term" value="C:bacterial-type flagellum basal body, distal rod"/>
    <property type="evidence" value="ECO:0007669"/>
    <property type="project" value="UniProtKB-UniRule"/>
</dbReference>
<comment type="subunit">
    <text evidence="5 8">The basal body constitutes a major portion of the flagellar organelle and consists of four rings (L,P,S, and M) mounted on a central rod. The rod consists of about 26 subunits of FlgG in the distal portion, and FlgB, FlgC and FlgF are thought to build up the proximal portion of the rod with about 6 subunits each.</text>
</comment>
<dbReference type="InterPro" id="IPR012834">
    <property type="entry name" value="FlgG_G_neg"/>
</dbReference>
<organism evidence="12 13">
    <name type="scientific">Alteromonas australica</name>
    <dbReference type="NCBI Taxonomy" id="589873"/>
    <lineage>
        <taxon>Bacteria</taxon>
        <taxon>Pseudomonadati</taxon>
        <taxon>Pseudomonadota</taxon>
        <taxon>Gammaproteobacteria</taxon>
        <taxon>Alteromonadales</taxon>
        <taxon>Alteromonadaceae</taxon>
        <taxon>Alteromonas/Salinimonas group</taxon>
        <taxon>Alteromonas</taxon>
    </lineage>
</organism>
<dbReference type="InterPro" id="IPR010930">
    <property type="entry name" value="Flg_bb/hook_C_dom"/>
</dbReference>
<dbReference type="RefSeq" id="WP_044056308.1">
    <property type="nucleotide sequence ID" value="NZ_CAJXAX010000007.1"/>
</dbReference>
<dbReference type="Pfam" id="PF22692">
    <property type="entry name" value="LlgE_F_G_D1"/>
    <property type="match status" value="1"/>
</dbReference>
<dbReference type="KEGG" id="aaus:EP12_05020"/>
<evidence type="ECO:0000256" key="4">
    <source>
        <dbReference type="ARBA" id="ARBA00023143"/>
    </source>
</evidence>
<dbReference type="Proteomes" id="UP000056090">
    <property type="component" value="Chromosome"/>
</dbReference>
<dbReference type="PATRIC" id="fig|589873.4.peg.1084"/>
<keyword evidence="12" id="KW-0969">Cilium</keyword>
<keyword evidence="12" id="KW-0282">Flagellum</keyword>
<feature type="domain" description="Flagellar basal body rod protein N-terminal" evidence="9">
    <location>
        <begin position="10"/>
        <end position="35"/>
    </location>
</feature>
<protein>
    <recommendedName>
        <fullName evidence="3 7">Flagellar basal-body rod protein FlgG</fullName>
    </recommendedName>
    <alternativeName>
        <fullName evidence="6 8">Distal rod protein</fullName>
    </alternativeName>
</protein>
<evidence type="ECO:0000256" key="6">
    <source>
        <dbReference type="ARBA" id="ARBA00032912"/>
    </source>
</evidence>
<proteinExistence type="inferred from homology"/>
<dbReference type="PROSITE" id="PS00588">
    <property type="entry name" value="FLAGELLA_BB_ROD"/>
    <property type="match status" value="1"/>
</dbReference>
<dbReference type="InterPro" id="IPR020013">
    <property type="entry name" value="Flagellar_FlgE/F/G"/>
</dbReference>
<comment type="subcellular location">
    <subcellularLocation>
        <location evidence="1 8">Bacterial flagellum basal body</location>
    </subcellularLocation>
</comment>
<evidence type="ECO:0000313" key="13">
    <source>
        <dbReference type="Proteomes" id="UP000056090"/>
    </source>
</evidence>
<dbReference type="SUPFAM" id="SSF117143">
    <property type="entry name" value="Flagellar hook protein flgE"/>
    <property type="match status" value="1"/>
</dbReference>